<protein>
    <submittedName>
        <fullName evidence="11">Acetylornithine deacetylase</fullName>
        <ecNumber evidence="11">3.5.1.16</ecNumber>
    </submittedName>
</protein>
<dbReference type="CDD" id="cd03894">
    <property type="entry name" value="M20_ArgE"/>
    <property type="match status" value="1"/>
</dbReference>
<name>A0ABZ3C4I5_9ACTN</name>
<dbReference type="PROSITE" id="PS00759">
    <property type="entry name" value="ARGE_DAPE_CPG2_2"/>
    <property type="match status" value="1"/>
</dbReference>
<dbReference type="InterPro" id="IPR002933">
    <property type="entry name" value="Peptidase_M20"/>
</dbReference>
<dbReference type="Gene3D" id="3.40.630.10">
    <property type="entry name" value="Zn peptidases"/>
    <property type="match status" value="1"/>
</dbReference>
<dbReference type="InterPro" id="IPR036264">
    <property type="entry name" value="Bact_exopeptidase_dim_dom"/>
</dbReference>
<dbReference type="Gene3D" id="3.30.70.360">
    <property type="match status" value="1"/>
</dbReference>
<evidence type="ECO:0000256" key="9">
    <source>
        <dbReference type="ARBA" id="ARBA00023285"/>
    </source>
</evidence>
<dbReference type="SUPFAM" id="SSF55031">
    <property type="entry name" value="Bacterial exopeptidase dimerisation domain"/>
    <property type="match status" value="1"/>
</dbReference>
<dbReference type="PROSITE" id="PS00758">
    <property type="entry name" value="ARGE_DAPE_CPG2_1"/>
    <property type="match status" value="1"/>
</dbReference>
<keyword evidence="12" id="KW-1185">Reference proteome</keyword>
<keyword evidence="8" id="KW-0862">Zinc</keyword>
<dbReference type="InterPro" id="IPR010169">
    <property type="entry name" value="AcOrn-deacetyl"/>
</dbReference>
<keyword evidence="4" id="KW-0055">Arginine biosynthesis</keyword>
<dbReference type="EMBL" id="CP115965">
    <property type="protein sequence ID" value="WZW97699.1"/>
    <property type="molecule type" value="Genomic_DNA"/>
</dbReference>
<evidence type="ECO:0000256" key="3">
    <source>
        <dbReference type="ARBA" id="ARBA00022490"/>
    </source>
</evidence>
<reference evidence="11 12" key="1">
    <citation type="journal article" date="2023" name="Environ Microbiome">
        <title>A coral-associated actinobacterium mitigates coral bleaching under heat stress.</title>
        <authorList>
            <person name="Li J."/>
            <person name="Zou Y."/>
            <person name="Li Q."/>
            <person name="Zhang J."/>
            <person name="Bourne D.G."/>
            <person name="Lyu Y."/>
            <person name="Liu C."/>
            <person name="Zhang S."/>
        </authorList>
    </citation>
    <scope>NUCLEOTIDE SEQUENCE [LARGE SCALE GENOMIC DNA]</scope>
    <source>
        <strain evidence="11 12">SCSIO 13291</strain>
    </source>
</reference>
<evidence type="ECO:0000256" key="2">
    <source>
        <dbReference type="ARBA" id="ARBA00005691"/>
    </source>
</evidence>
<dbReference type="NCBIfam" id="NF005710">
    <property type="entry name" value="PRK07522.1"/>
    <property type="match status" value="1"/>
</dbReference>
<evidence type="ECO:0000259" key="10">
    <source>
        <dbReference type="Pfam" id="PF07687"/>
    </source>
</evidence>
<keyword evidence="5" id="KW-0028">Amino-acid biosynthesis</keyword>
<dbReference type="Proteomes" id="UP001434337">
    <property type="component" value="Chromosome"/>
</dbReference>
<evidence type="ECO:0000313" key="11">
    <source>
        <dbReference type="EMBL" id="WZW97699.1"/>
    </source>
</evidence>
<keyword evidence="9" id="KW-0170">Cobalt</keyword>
<evidence type="ECO:0000256" key="6">
    <source>
        <dbReference type="ARBA" id="ARBA00022723"/>
    </source>
</evidence>
<dbReference type="Pfam" id="PF01546">
    <property type="entry name" value="Peptidase_M20"/>
    <property type="match status" value="1"/>
</dbReference>
<keyword evidence="6" id="KW-0479">Metal-binding</keyword>
<proteinExistence type="inferred from homology"/>
<dbReference type="InterPro" id="IPR011650">
    <property type="entry name" value="Peptidase_M20_dimer"/>
</dbReference>
<dbReference type="Pfam" id="PF07687">
    <property type="entry name" value="M20_dimer"/>
    <property type="match status" value="1"/>
</dbReference>
<comment type="cofactor">
    <cofactor evidence="1">
        <name>Zn(2+)</name>
        <dbReference type="ChEBI" id="CHEBI:29105"/>
    </cofactor>
</comment>
<evidence type="ECO:0000256" key="1">
    <source>
        <dbReference type="ARBA" id="ARBA00001947"/>
    </source>
</evidence>
<dbReference type="PANTHER" id="PTHR43808">
    <property type="entry name" value="ACETYLORNITHINE DEACETYLASE"/>
    <property type="match status" value="1"/>
</dbReference>
<dbReference type="InterPro" id="IPR001261">
    <property type="entry name" value="ArgE/DapE_CS"/>
</dbReference>
<organism evidence="11 12">
    <name type="scientific">Propioniciclava soli</name>
    <dbReference type="NCBI Taxonomy" id="2775081"/>
    <lineage>
        <taxon>Bacteria</taxon>
        <taxon>Bacillati</taxon>
        <taxon>Actinomycetota</taxon>
        <taxon>Actinomycetes</taxon>
        <taxon>Propionibacteriales</taxon>
        <taxon>Propionibacteriaceae</taxon>
        <taxon>Propioniciclava</taxon>
    </lineage>
</organism>
<keyword evidence="7 11" id="KW-0378">Hydrolase</keyword>
<evidence type="ECO:0000256" key="8">
    <source>
        <dbReference type="ARBA" id="ARBA00022833"/>
    </source>
</evidence>
<comment type="similarity">
    <text evidence="2">Belongs to the peptidase M20A family. ArgE subfamily.</text>
</comment>
<sequence length="389" mass="41151">MTSVSPETRDWLRRLVALDTTSRDSNLPLIELVADHVRGLGLTPHVFPTPDGAKANLVVTVPDADDNTSGGVMLSGHTDVVPVDGQAWTSDPFELTERDGRLYGRGTADMKGFNAVVIAALPELLAQPLRQPVHLAFSYDEEVGCQGAPPMVDALAELGLAPEVTFVGEPTSMRMICAHKSINVIRIAVRGVAAHSSLTDQGVNAIEHAASIIRWWRERCDRWRDEGPYDEGYPIAHTTGAVTLISGGNGVNIIPAEADVALEFRAIAEVDDAAVIAELEAACAQVEATMRDEDPAASVTVAVGTSTVGLETPLDAPAVRLGEALGLEPLPDKVTYGTEAGIYSDAGISAVVCGPGDIAQAHKADEFIEISQLAACEEFVGRLIAHLRA</sequence>
<dbReference type="RefSeq" id="WP_342372006.1">
    <property type="nucleotide sequence ID" value="NZ_CP115965.1"/>
</dbReference>
<feature type="domain" description="Peptidase M20 dimerisation" evidence="10">
    <location>
        <begin position="178"/>
        <end position="286"/>
    </location>
</feature>
<dbReference type="EC" id="3.5.1.16" evidence="11"/>
<dbReference type="NCBIfam" id="TIGR01892">
    <property type="entry name" value="AcOrn-deacetyl"/>
    <property type="match status" value="1"/>
</dbReference>
<keyword evidence="3" id="KW-0963">Cytoplasm</keyword>
<evidence type="ECO:0000256" key="5">
    <source>
        <dbReference type="ARBA" id="ARBA00022605"/>
    </source>
</evidence>
<dbReference type="SUPFAM" id="SSF53187">
    <property type="entry name" value="Zn-dependent exopeptidases"/>
    <property type="match status" value="1"/>
</dbReference>
<evidence type="ECO:0000256" key="4">
    <source>
        <dbReference type="ARBA" id="ARBA00022571"/>
    </source>
</evidence>
<evidence type="ECO:0000256" key="7">
    <source>
        <dbReference type="ARBA" id="ARBA00022801"/>
    </source>
</evidence>
<dbReference type="PANTHER" id="PTHR43808:SF31">
    <property type="entry name" value="N-ACETYL-L-CITRULLINE DEACETYLASE"/>
    <property type="match status" value="1"/>
</dbReference>
<gene>
    <name evidence="11" type="primary">argE</name>
    <name evidence="11" type="ORF">PCC79_12420</name>
</gene>
<evidence type="ECO:0000313" key="12">
    <source>
        <dbReference type="Proteomes" id="UP001434337"/>
    </source>
</evidence>
<dbReference type="InterPro" id="IPR050072">
    <property type="entry name" value="Peptidase_M20A"/>
</dbReference>
<dbReference type="GO" id="GO:0008777">
    <property type="term" value="F:acetylornithine deacetylase activity"/>
    <property type="evidence" value="ECO:0007669"/>
    <property type="project" value="UniProtKB-EC"/>
</dbReference>
<accession>A0ABZ3C4I5</accession>